<protein>
    <submittedName>
        <fullName evidence="2">Uncharacterized protein</fullName>
    </submittedName>
</protein>
<evidence type="ECO:0000256" key="1">
    <source>
        <dbReference type="SAM" id="MobiDB-lite"/>
    </source>
</evidence>
<feature type="compositionally biased region" description="Acidic residues" evidence="1">
    <location>
        <begin position="218"/>
        <end position="234"/>
    </location>
</feature>
<name>A0A8J2PTT2_9HEXA</name>
<feature type="compositionally biased region" description="Low complexity" evidence="1">
    <location>
        <begin position="282"/>
        <end position="292"/>
    </location>
</feature>
<gene>
    <name evidence="2" type="ORF">AFUS01_LOCUS46057</name>
</gene>
<reference evidence="2" key="1">
    <citation type="submission" date="2021-06" db="EMBL/GenBank/DDBJ databases">
        <authorList>
            <person name="Hodson N. C."/>
            <person name="Mongue J. A."/>
            <person name="Jaron S. K."/>
        </authorList>
    </citation>
    <scope>NUCLEOTIDE SEQUENCE</scope>
</reference>
<feature type="region of interest" description="Disordered" evidence="1">
    <location>
        <begin position="397"/>
        <end position="416"/>
    </location>
</feature>
<dbReference type="Proteomes" id="UP000708208">
    <property type="component" value="Unassembled WGS sequence"/>
</dbReference>
<evidence type="ECO:0000313" key="3">
    <source>
        <dbReference type="Proteomes" id="UP000708208"/>
    </source>
</evidence>
<comment type="caution">
    <text evidence="2">The sequence shown here is derived from an EMBL/GenBank/DDBJ whole genome shotgun (WGS) entry which is preliminary data.</text>
</comment>
<keyword evidence="3" id="KW-1185">Reference proteome</keyword>
<dbReference type="OrthoDB" id="16120at2759"/>
<sequence length="924" mass="103799">MASNTLSTDVTYTVVKMEQNDPAMPAILQGNYQEMHASYCDQDNQYFRVFQTPDGFKFIYAESSLNPGTPMPYKLIPVINKHGAFHPHPQQPKITSFSQISRDIDVVNNNNNNNVYLTRNPYSIHSSGIGGKSPSMSMHAQASAQPALSSVAPSPIQFVGMKKFLLDAISEEMQRSNECQTTRIETHTQNPTTMFNFPGPHDSAYVNDVTYPPLELSEEETDAEEGFEDCEEYMESPQSVSSPQARTKIPVPITNRSPQAGVSVPNNMEASQSQSMNGTDGNGNKPENNPPELSKSEKIDQLKNKVLEYLNATKKKRLLLIPKENMLDNGSQCCPEAIQPLHRVKRCKTETVEFLTGKESIKSFVRPALLGKPSWRLQPAIVPVLLSENPQVLHLESSKNEENSNIISEDNGDDEGATAESTFCVNSDEEICKDPTPKSTPRIKIEVVHADILECLRQYHERFPFEKFSRSFALKTNSDLTKLVLQRVADDNVLEIVGKTATCLKYLDVSGSPLVTNEGIQQLLVKSAKENSSLYLMSSWVHKNLSVMNDVVMSLEHLNFSYTAANFYSRRLVNLLPGSYVFPRIFHVGENDSFGHHIFCRRPPDFAAAVKTQDNNQDFDIQLRIHVGNKGANQFIKFADNFVWRNCFVSVRDENKCKKIPVKYKRPVMMLVTAAGDEKRVCGEVIFESGFLAGLYSLLPIDLNLIGECCPNIQKITTQLIGIWRQKKPLLPNLVTVDIISEPETIFSIFLNCPSLKFVKIRVKDGTLNDEEFLKTLSSSTCSSTLKELWIVPSLLKANRVNKTCPSPSRKHSEVLQRRERVFGTPSKKPASVNELELIDGVELQVKSEQVWDNFCKLTINSVKAICTVCTELTRLGNLAWWSITTEEFQSFKDSVVKGEFHPVHVEWESLIMTDLDLSSGWDG</sequence>
<feature type="compositionally biased region" description="Polar residues" evidence="1">
    <location>
        <begin position="254"/>
        <end position="279"/>
    </location>
</feature>
<dbReference type="EMBL" id="CAJVCH010571180">
    <property type="protein sequence ID" value="CAG7836865.1"/>
    <property type="molecule type" value="Genomic_DNA"/>
</dbReference>
<feature type="region of interest" description="Disordered" evidence="1">
    <location>
        <begin position="218"/>
        <end position="299"/>
    </location>
</feature>
<evidence type="ECO:0000313" key="2">
    <source>
        <dbReference type="EMBL" id="CAG7836865.1"/>
    </source>
</evidence>
<dbReference type="AlphaFoldDB" id="A0A8J2PTT2"/>
<proteinExistence type="predicted"/>
<feature type="compositionally biased region" description="Polar residues" evidence="1">
    <location>
        <begin position="236"/>
        <end position="245"/>
    </location>
</feature>
<organism evidence="2 3">
    <name type="scientific">Allacma fusca</name>
    <dbReference type="NCBI Taxonomy" id="39272"/>
    <lineage>
        <taxon>Eukaryota</taxon>
        <taxon>Metazoa</taxon>
        <taxon>Ecdysozoa</taxon>
        <taxon>Arthropoda</taxon>
        <taxon>Hexapoda</taxon>
        <taxon>Collembola</taxon>
        <taxon>Symphypleona</taxon>
        <taxon>Sminthuridae</taxon>
        <taxon>Allacma</taxon>
    </lineage>
</organism>
<accession>A0A8J2PTT2</accession>